<dbReference type="Ensembl" id="ENSGWIT00000029958.1">
    <property type="protein sequence ID" value="ENSGWIP00000027451.1"/>
    <property type="gene ID" value="ENSGWIG00000014368.1"/>
</dbReference>
<evidence type="ECO:0000313" key="1">
    <source>
        <dbReference type="Ensembl" id="ENSGWIP00000027451.1"/>
    </source>
</evidence>
<sequence>GFKENLSCCIGLIFYSTGAKSVSWVSIRNVEMSNPKITLGIKLPFLVIIKNLENNYQSMTRLQPFICTMLMRHQLQKDPASADSCKLPHSKGVFYRPALLRW</sequence>
<reference evidence="1" key="2">
    <citation type="submission" date="2025-08" db="UniProtKB">
        <authorList>
            <consortium name="Ensembl"/>
        </authorList>
    </citation>
    <scope>IDENTIFICATION</scope>
</reference>
<dbReference type="AlphaFoldDB" id="A0A8C5EVL9"/>
<organism evidence="1 2">
    <name type="scientific">Gouania willdenowi</name>
    <name type="common">Blunt-snouted clingfish</name>
    <name type="synonym">Lepadogaster willdenowi</name>
    <dbReference type="NCBI Taxonomy" id="441366"/>
    <lineage>
        <taxon>Eukaryota</taxon>
        <taxon>Metazoa</taxon>
        <taxon>Chordata</taxon>
        <taxon>Craniata</taxon>
        <taxon>Vertebrata</taxon>
        <taxon>Euteleostomi</taxon>
        <taxon>Actinopterygii</taxon>
        <taxon>Neopterygii</taxon>
        <taxon>Teleostei</taxon>
        <taxon>Neoteleostei</taxon>
        <taxon>Acanthomorphata</taxon>
        <taxon>Ovalentaria</taxon>
        <taxon>Blenniimorphae</taxon>
        <taxon>Blenniiformes</taxon>
        <taxon>Gobiesocoidei</taxon>
        <taxon>Gobiesocidae</taxon>
        <taxon>Gobiesocinae</taxon>
        <taxon>Gouania</taxon>
    </lineage>
</organism>
<dbReference type="Proteomes" id="UP000694680">
    <property type="component" value="Chromosome 4"/>
</dbReference>
<proteinExistence type="predicted"/>
<reference evidence="1" key="3">
    <citation type="submission" date="2025-09" db="UniProtKB">
        <authorList>
            <consortium name="Ensembl"/>
        </authorList>
    </citation>
    <scope>IDENTIFICATION</scope>
</reference>
<protein>
    <submittedName>
        <fullName evidence="1">Uncharacterized protein</fullName>
    </submittedName>
</protein>
<reference evidence="1" key="1">
    <citation type="submission" date="2020-06" db="EMBL/GenBank/DDBJ databases">
        <authorList>
            <consortium name="Wellcome Sanger Institute Data Sharing"/>
        </authorList>
    </citation>
    <scope>NUCLEOTIDE SEQUENCE [LARGE SCALE GENOMIC DNA]</scope>
</reference>
<accession>A0A8C5EVL9</accession>
<keyword evidence="2" id="KW-1185">Reference proteome</keyword>
<evidence type="ECO:0000313" key="2">
    <source>
        <dbReference type="Proteomes" id="UP000694680"/>
    </source>
</evidence>
<name>A0A8C5EVL9_GOUWI</name>